<proteinExistence type="predicted"/>
<evidence type="ECO:0000313" key="2">
    <source>
        <dbReference type="EMBL" id="AUX31398.1"/>
    </source>
</evidence>
<reference evidence="2 3" key="1">
    <citation type="submission" date="2015-09" db="EMBL/GenBank/DDBJ databases">
        <title>Sorangium comparison.</title>
        <authorList>
            <person name="Zaburannyi N."/>
            <person name="Bunk B."/>
            <person name="Overmann J."/>
            <person name="Mueller R."/>
        </authorList>
    </citation>
    <scope>NUCLEOTIDE SEQUENCE [LARGE SCALE GENOMIC DNA]</scope>
    <source>
        <strain evidence="2 3">So ce836</strain>
    </source>
</reference>
<evidence type="ECO:0000256" key="1">
    <source>
        <dbReference type="SAM" id="Phobius"/>
    </source>
</evidence>
<keyword evidence="1" id="KW-0812">Transmembrane</keyword>
<dbReference type="AlphaFoldDB" id="A0A4P2QNE5"/>
<sequence length="50" mass="5140">MEGIFLAGARASGRGGASAARTIGPVLALSCHALFTAWFVAVGSVLYKMR</sequence>
<feature type="transmembrane region" description="Helical" evidence="1">
    <location>
        <begin position="26"/>
        <end position="47"/>
    </location>
</feature>
<gene>
    <name evidence="2" type="ORF">SOCE836_035270</name>
</gene>
<evidence type="ECO:0000313" key="3">
    <source>
        <dbReference type="Proteomes" id="UP000295497"/>
    </source>
</evidence>
<keyword evidence="1" id="KW-1133">Transmembrane helix</keyword>
<accession>A0A4P2QNE5</accession>
<organism evidence="2 3">
    <name type="scientific">Sorangium cellulosum</name>
    <name type="common">Polyangium cellulosum</name>
    <dbReference type="NCBI Taxonomy" id="56"/>
    <lineage>
        <taxon>Bacteria</taxon>
        <taxon>Pseudomonadati</taxon>
        <taxon>Myxococcota</taxon>
        <taxon>Polyangia</taxon>
        <taxon>Polyangiales</taxon>
        <taxon>Polyangiaceae</taxon>
        <taxon>Sorangium</taxon>
    </lineage>
</organism>
<keyword evidence="1" id="KW-0472">Membrane</keyword>
<name>A0A4P2QNE5_SORCE</name>
<dbReference type="RefSeq" id="WP_165374017.1">
    <property type="nucleotide sequence ID" value="NZ_CP012672.1"/>
</dbReference>
<dbReference type="Proteomes" id="UP000295497">
    <property type="component" value="Chromosome"/>
</dbReference>
<protein>
    <submittedName>
        <fullName evidence="2">Uncharacterized protein</fullName>
    </submittedName>
</protein>
<dbReference type="EMBL" id="CP012672">
    <property type="protein sequence ID" value="AUX31398.1"/>
    <property type="molecule type" value="Genomic_DNA"/>
</dbReference>